<organism evidence="1 2">
    <name type="scientific">Portunus trituberculatus</name>
    <name type="common">Swimming crab</name>
    <name type="synonym">Neptunus trituberculatus</name>
    <dbReference type="NCBI Taxonomy" id="210409"/>
    <lineage>
        <taxon>Eukaryota</taxon>
        <taxon>Metazoa</taxon>
        <taxon>Ecdysozoa</taxon>
        <taxon>Arthropoda</taxon>
        <taxon>Crustacea</taxon>
        <taxon>Multicrustacea</taxon>
        <taxon>Malacostraca</taxon>
        <taxon>Eumalacostraca</taxon>
        <taxon>Eucarida</taxon>
        <taxon>Decapoda</taxon>
        <taxon>Pleocyemata</taxon>
        <taxon>Brachyura</taxon>
        <taxon>Eubrachyura</taxon>
        <taxon>Portunoidea</taxon>
        <taxon>Portunidae</taxon>
        <taxon>Portuninae</taxon>
        <taxon>Portunus</taxon>
    </lineage>
</organism>
<dbReference type="Proteomes" id="UP000324222">
    <property type="component" value="Unassembled WGS sequence"/>
</dbReference>
<gene>
    <name evidence="1" type="ORF">E2C01_082387</name>
</gene>
<accession>A0A5B7IZ42</accession>
<evidence type="ECO:0000313" key="1">
    <source>
        <dbReference type="EMBL" id="MPC87523.1"/>
    </source>
</evidence>
<proteinExistence type="predicted"/>
<comment type="caution">
    <text evidence="1">The sequence shown here is derived from an EMBL/GenBank/DDBJ whole genome shotgun (WGS) entry which is preliminary data.</text>
</comment>
<protein>
    <submittedName>
        <fullName evidence="1">Uncharacterized protein</fullName>
    </submittedName>
</protein>
<evidence type="ECO:0000313" key="2">
    <source>
        <dbReference type="Proteomes" id="UP000324222"/>
    </source>
</evidence>
<reference evidence="1 2" key="1">
    <citation type="submission" date="2019-05" db="EMBL/GenBank/DDBJ databases">
        <title>Another draft genome of Portunus trituberculatus and its Hox gene families provides insights of decapod evolution.</title>
        <authorList>
            <person name="Jeong J.-H."/>
            <person name="Song I."/>
            <person name="Kim S."/>
            <person name="Choi T."/>
            <person name="Kim D."/>
            <person name="Ryu S."/>
            <person name="Kim W."/>
        </authorList>
    </citation>
    <scope>NUCLEOTIDE SEQUENCE [LARGE SCALE GENOMIC DNA]</scope>
    <source>
        <tissue evidence="1">Muscle</tissue>
    </source>
</reference>
<keyword evidence="2" id="KW-1185">Reference proteome</keyword>
<dbReference type="AlphaFoldDB" id="A0A5B7IZ42"/>
<sequence>MAVLRYVVFYPARPSGRLTAGFRRRPLDKKFKNMAMGLMRVHQARLRSQHSRTSLSEARCCHKPPVCCRTSQDCRHCNMYSRLPTSQPLSPLNSGRITSMLSSCNPIFSERLATNGSAKLSLDSTTPLYTG</sequence>
<dbReference type="EMBL" id="VSRR010074773">
    <property type="protein sequence ID" value="MPC87523.1"/>
    <property type="molecule type" value="Genomic_DNA"/>
</dbReference>
<name>A0A5B7IZ42_PORTR</name>